<evidence type="ECO:0000256" key="1">
    <source>
        <dbReference type="ARBA" id="ARBA00006226"/>
    </source>
</evidence>
<name>A0A4Q2UP55_9BACT</name>
<dbReference type="SUPFAM" id="SSF143011">
    <property type="entry name" value="RelE-like"/>
    <property type="match status" value="1"/>
</dbReference>
<accession>A0A4Q2UP55</accession>
<evidence type="ECO:0000313" key="4">
    <source>
        <dbReference type="Proteomes" id="UP000290407"/>
    </source>
</evidence>
<dbReference type="Pfam" id="PF05016">
    <property type="entry name" value="ParE_toxin"/>
    <property type="match status" value="1"/>
</dbReference>
<proteinExistence type="inferred from homology"/>
<evidence type="ECO:0000256" key="2">
    <source>
        <dbReference type="ARBA" id="ARBA00022649"/>
    </source>
</evidence>
<dbReference type="PANTHER" id="PTHR35601">
    <property type="entry name" value="TOXIN RELE"/>
    <property type="match status" value="1"/>
</dbReference>
<dbReference type="PANTHER" id="PTHR35601:SF1">
    <property type="entry name" value="TOXIN RELE"/>
    <property type="match status" value="1"/>
</dbReference>
<dbReference type="EMBL" id="SBLB01000001">
    <property type="protein sequence ID" value="RYC71463.1"/>
    <property type="molecule type" value="Genomic_DNA"/>
</dbReference>
<dbReference type="AlphaFoldDB" id="A0A4Q2UP55"/>
<gene>
    <name evidence="3" type="ORF">EQG79_04790</name>
</gene>
<protein>
    <submittedName>
        <fullName evidence="3">Type II toxin-antitoxin system RelE/ParE family toxin</fullName>
    </submittedName>
</protein>
<organism evidence="3 4">
    <name type="scientific">Spirosoma sordidisoli</name>
    <dbReference type="NCBI Taxonomy" id="2502893"/>
    <lineage>
        <taxon>Bacteria</taxon>
        <taxon>Pseudomonadati</taxon>
        <taxon>Bacteroidota</taxon>
        <taxon>Cytophagia</taxon>
        <taxon>Cytophagales</taxon>
        <taxon>Cytophagaceae</taxon>
        <taxon>Spirosoma</taxon>
    </lineage>
</organism>
<dbReference type="Gene3D" id="3.30.2310.20">
    <property type="entry name" value="RelE-like"/>
    <property type="match status" value="1"/>
</dbReference>
<dbReference type="RefSeq" id="WP_129600314.1">
    <property type="nucleotide sequence ID" value="NZ_SBLB01000001.1"/>
</dbReference>
<dbReference type="InterPro" id="IPR007712">
    <property type="entry name" value="RelE/ParE_toxin"/>
</dbReference>
<dbReference type="Proteomes" id="UP000290407">
    <property type="component" value="Unassembled WGS sequence"/>
</dbReference>
<comment type="caution">
    <text evidence="3">The sequence shown here is derived from an EMBL/GenBank/DDBJ whole genome shotgun (WGS) entry which is preliminary data.</text>
</comment>
<keyword evidence="2" id="KW-1277">Toxin-antitoxin system</keyword>
<sequence length="85" mass="9598">MTEYAIVLTRTAQKQLDKLPDSVAETLLDAIELLAADPRPDGCKKLKGRAGYRLQKGDYRIIYDIHDDVLTVNVIGVGHRRNIYD</sequence>
<reference evidence="3 4" key="1">
    <citation type="submission" date="2019-01" db="EMBL/GenBank/DDBJ databases">
        <title>Spirosoma flava sp. nov., a propanil-degrading bacterium isolated from herbicide-contaminated soil.</title>
        <authorList>
            <person name="Zhang L."/>
            <person name="Jiang J.-D."/>
        </authorList>
    </citation>
    <scope>NUCLEOTIDE SEQUENCE [LARGE SCALE GENOMIC DNA]</scope>
    <source>
        <strain evidence="3 4">TY50</strain>
    </source>
</reference>
<dbReference type="InterPro" id="IPR035093">
    <property type="entry name" value="RelE/ParE_toxin_dom_sf"/>
</dbReference>
<comment type="similarity">
    <text evidence="1">Belongs to the RelE toxin family.</text>
</comment>
<dbReference type="NCBIfam" id="TIGR02385">
    <property type="entry name" value="RelE_StbE"/>
    <property type="match status" value="1"/>
</dbReference>
<evidence type="ECO:0000313" key="3">
    <source>
        <dbReference type="EMBL" id="RYC71463.1"/>
    </source>
</evidence>
<keyword evidence="4" id="KW-1185">Reference proteome</keyword>